<protein>
    <submittedName>
        <fullName evidence="2">Fimbrial protein</fullName>
    </submittedName>
</protein>
<reference evidence="2 3" key="1">
    <citation type="submission" date="2024-09" db="EMBL/GenBank/DDBJ databases">
        <authorList>
            <person name="Sun Q."/>
            <person name="Mori K."/>
        </authorList>
    </citation>
    <scope>NUCLEOTIDE SEQUENCE [LARGE SCALE GENOMIC DNA]</scope>
    <source>
        <strain evidence="2 3">CCM 8626</strain>
    </source>
</reference>
<proteinExistence type="predicted"/>
<dbReference type="PANTHER" id="PTHR33420:SF12">
    <property type="entry name" value="FIMBRIN-LIKE PROTEIN FIMI-RELATED"/>
    <property type="match status" value="1"/>
</dbReference>
<comment type="caution">
    <text evidence="2">The sequence shown here is derived from an EMBL/GenBank/DDBJ whole genome shotgun (WGS) entry which is preliminary data.</text>
</comment>
<dbReference type="EMBL" id="JBHLXG010000017">
    <property type="protein sequence ID" value="MFC0227965.1"/>
    <property type="molecule type" value="Genomic_DNA"/>
</dbReference>
<feature type="chain" id="PRO_5046909219" evidence="1">
    <location>
        <begin position="26"/>
        <end position="184"/>
    </location>
</feature>
<gene>
    <name evidence="2" type="ORF">ACFFJ3_15925</name>
</gene>
<dbReference type="Gene3D" id="2.60.40.1090">
    <property type="entry name" value="Fimbrial-type adhesion domain"/>
    <property type="match status" value="1"/>
</dbReference>
<evidence type="ECO:0000313" key="2">
    <source>
        <dbReference type="EMBL" id="MFC0227965.1"/>
    </source>
</evidence>
<sequence>MNLNTLCHRAMVLAVLTLFSLGAQAVTLNFSASIVQGTCTLSLDKSVLPLGEVPQASLRSGVLTNLQPFTLRAENCVGVTGNAQQPGIALLGAGATQDGKWLFRSSDSTAGGAGVMVVQGATSPSYAATEVKSGDFFPLAAVGQAPTDQALPFFAGVSCGGSAGCATARPGAVTANLMFVFAYR</sequence>
<dbReference type="InterPro" id="IPR050263">
    <property type="entry name" value="Bact_Fimbrial_Adh_Pro"/>
</dbReference>
<evidence type="ECO:0000256" key="1">
    <source>
        <dbReference type="SAM" id="SignalP"/>
    </source>
</evidence>
<dbReference type="PANTHER" id="PTHR33420">
    <property type="entry name" value="FIMBRIAL SUBUNIT ELFA-RELATED"/>
    <property type="match status" value="1"/>
</dbReference>
<evidence type="ECO:0000313" key="3">
    <source>
        <dbReference type="Proteomes" id="UP001589792"/>
    </source>
</evidence>
<accession>A0ABV6EG35</accession>
<dbReference type="RefSeq" id="WP_380677083.1">
    <property type="nucleotide sequence ID" value="NZ_CP173186.1"/>
</dbReference>
<dbReference type="InterPro" id="IPR008966">
    <property type="entry name" value="Adhesion_dom_sf"/>
</dbReference>
<keyword evidence="1" id="KW-0732">Signal</keyword>
<dbReference type="InterPro" id="IPR036937">
    <property type="entry name" value="Adhesion_dom_fimbrial_sf"/>
</dbReference>
<keyword evidence="3" id="KW-1185">Reference proteome</keyword>
<dbReference type="Proteomes" id="UP001589792">
    <property type="component" value="Unassembled WGS sequence"/>
</dbReference>
<organism evidence="2 3">
    <name type="scientific">Serratia aquatilis</name>
    <dbReference type="NCBI Taxonomy" id="1737515"/>
    <lineage>
        <taxon>Bacteria</taxon>
        <taxon>Pseudomonadati</taxon>
        <taxon>Pseudomonadota</taxon>
        <taxon>Gammaproteobacteria</taxon>
        <taxon>Enterobacterales</taxon>
        <taxon>Yersiniaceae</taxon>
        <taxon>Serratia</taxon>
    </lineage>
</organism>
<name>A0ABV6EG35_9GAMM</name>
<feature type="signal peptide" evidence="1">
    <location>
        <begin position="1"/>
        <end position="25"/>
    </location>
</feature>
<dbReference type="SUPFAM" id="SSF49401">
    <property type="entry name" value="Bacterial adhesins"/>
    <property type="match status" value="1"/>
</dbReference>